<evidence type="ECO:0000313" key="1">
    <source>
        <dbReference type="EMBL" id="WIG00308.1"/>
    </source>
</evidence>
<sequence>MANKGGLSKEELEDHFDSYVNGNGIELEDEEALKELLLDMYKTKAPITRVLNWIEAKHRDGYGHISDVDIPKLGLKYFEVSVFDDYEGLEHDLRELGGSIKHLSETLGVSDDLVYQWKMYDSRLSRCIVQARNRTTKMVVNRLLMKCDEGDMQALKFYLISHKPEIYRTTNQVTNDGNDEKTKLEELADEIAEDIKGMSPEERMKWIDDNY</sequence>
<dbReference type="EMBL" id="CP126447">
    <property type="protein sequence ID" value="WIG00308.1"/>
    <property type="molecule type" value="Genomic_DNA"/>
</dbReference>
<accession>A0ABY8V2X5</accession>
<name>A0ABY8V2X5_9BACI</name>
<geneLocation type="plasmid" evidence="1 2">
    <name>unnamed</name>
</geneLocation>
<dbReference type="RefSeq" id="WP_231419911.1">
    <property type="nucleotide sequence ID" value="NZ_CP126447.1"/>
</dbReference>
<evidence type="ECO:0000313" key="2">
    <source>
        <dbReference type="Proteomes" id="UP001236652"/>
    </source>
</evidence>
<proteinExistence type="predicted"/>
<reference evidence="1 2" key="1">
    <citation type="submission" date="2023-05" db="EMBL/GenBank/DDBJ databases">
        <title>Comparative genomics reveals the evidence of polycyclic aromatic hydrocarbons degradation in moderately halophilic genus Pontibacillus.</title>
        <authorList>
            <person name="Yang H."/>
            <person name="Qian Z."/>
        </authorList>
    </citation>
    <scope>NUCLEOTIDE SEQUENCE [LARGE SCALE GENOMIC DNA]</scope>
    <source>
        <strain evidence="2">HN14</strain>
        <plasmid evidence="1 2">unnamed</plasmid>
    </source>
</reference>
<organism evidence="1 2">
    <name type="scientific">Pontibacillus chungwhensis</name>
    <dbReference type="NCBI Taxonomy" id="265426"/>
    <lineage>
        <taxon>Bacteria</taxon>
        <taxon>Bacillati</taxon>
        <taxon>Bacillota</taxon>
        <taxon>Bacilli</taxon>
        <taxon>Bacillales</taxon>
        <taxon>Bacillaceae</taxon>
        <taxon>Pontibacillus</taxon>
    </lineage>
</organism>
<protein>
    <submittedName>
        <fullName evidence="1">Uncharacterized protein</fullName>
    </submittedName>
</protein>
<dbReference type="Proteomes" id="UP001236652">
    <property type="component" value="Plasmid unnamed"/>
</dbReference>
<keyword evidence="1" id="KW-0614">Plasmid</keyword>
<keyword evidence="2" id="KW-1185">Reference proteome</keyword>
<gene>
    <name evidence="1" type="ORF">QNI29_20895</name>
</gene>